<dbReference type="Proteomes" id="UP000262969">
    <property type="component" value="Unassembled WGS sequence"/>
</dbReference>
<evidence type="ECO:0000259" key="10">
    <source>
        <dbReference type="PROSITE" id="PS50110"/>
    </source>
</evidence>
<evidence type="ECO:0000256" key="7">
    <source>
        <dbReference type="ARBA" id="ARBA00024867"/>
    </source>
</evidence>
<dbReference type="GO" id="GO:0000976">
    <property type="term" value="F:transcription cis-regulatory region binding"/>
    <property type="evidence" value="ECO:0007669"/>
    <property type="project" value="TreeGrafter"/>
</dbReference>
<sequence length="215" mass="24789">MAKILVVDDEEMINDMIKRNLSMVGHHIDQAYDGKEALQMIESRNYDLILLDVMLPYLSGFDVMDKINGVPTIFLTAKDHIDDKVRGLTSGAEDYIVKPFEMLELIARINIVLRRNQKSESITKVGEVEINLESKVVKRRGSEIELTPQEFNLLEVLVINKNLALSREQLIEKAWGYDFVGDTKTVDVHIQKLRKKLTLEEHIKTVYKLGYRMEV</sequence>
<evidence type="ECO:0000256" key="1">
    <source>
        <dbReference type="ARBA" id="ARBA00018672"/>
    </source>
</evidence>
<keyword evidence="4" id="KW-0805">Transcription regulation</keyword>
<evidence type="ECO:0000313" key="12">
    <source>
        <dbReference type="EMBL" id="HCL02037.1"/>
    </source>
</evidence>
<comment type="function">
    <text evidence="7">May play the central regulatory role in sporulation. It may be an element of the effector pathway responsible for the activation of sporulation genes in response to nutritional stress. Spo0A may act in concert with spo0H (a sigma factor) to control the expression of some genes that are critical to the sporulation process.</text>
</comment>
<dbReference type="PANTHER" id="PTHR48111">
    <property type="entry name" value="REGULATOR OF RPOS"/>
    <property type="match status" value="1"/>
</dbReference>
<gene>
    <name evidence="12" type="ORF">DHW61_06400</name>
</gene>
<dbReference type="PROSITE" id="PS50110">
    <property type="entry name" value="RESPONSE_REGULATORY"/>
    <property type="match status" value="1"/>
</dbReference>
<keyword evidence="2 8" id="KW-0597">Phosphoprotein</keyword>
<evidence type="ECO:0000256" key="2">
    <source>
        <dbReference type="ARBA" id="ARBA00022553"/>
    </source>
</evidence>
<dbReference type="InterPro" id="IPR001789">
    <property type="entry name" value="Sig_transdc_resp-reg_receiver"/>
</dbReference>
<dbReference type="Gene3D" id="6.10.250.690">
    <property type="match status" value="1"/>
</dbReference>
<dbReference type="SMART" id="SM00862">
    <property type="entry name" value="Trans_reg_C"/>
    <property type="match status" value="1"/>
</dbReference>
<dbReference type="GO" id="GO:0006355">
    <property type="term" value="P:regulation of DNA-templated transcription"/>
    <property type="evidence" value="ECO:0007669"/>
    <property type="project" value="InterPro"/>
</dbReference>
<keyword evidence="3" id="KW-0902">Two-component regulatory system</keyword>
<dbReference type="Pfam" id="PF00486">
    <property type="entry name" value="Trans_reg_C"/>
    <property type="match status" value="1"/>
</dbReference>
<protein>
    <recommendedName>
        <fullName evidence="1">Stage 0 sporulation protein A homolog</fullName>
    </recommendedName>
</protein>
<dbReference type="InterPro" id="IPR039420">
    <property type="entry name" value="WalR-like"/>
</dbReference>
<dbReference type="SUPFAM" id="SSF52172">
    <property type="entry name" value="CheY-like"/>
    <property type="match status" value="1"/>
</dbReference>
<dbReference type="GO" id="GO:0005829">
    <property type="term" value="C:cytosol"/>
    <property type="evidence" value="ECO:0007669"/>
    <property type="project" value="TreeGrafter"/>
</dbReference>
<dbReference type="GO" id="GO:0032993">
    <property type="term" value="C:protein-DNA complex"/>
    <property type="evidence" value="ECO:0007669"/>
    <property type="project" value="TreeGrafter"/>
</dbReference>
<dbReference type="GO" id="GO:0000156">
    <property type="term" value="F:phosphorelay response regulator activity"/>
    <property type="evidence" value="ECO:0007669"/>
    <property type="project" value="TreeGrafter"/>
</dbReference>
<dbReference type="EMBL" id="DPVV01000215">
    <property type="protein sequence ID" value="HCL02037.1"/>
    <property type="molecule type" value="Genomic_DNA"/>
</dbReference>
<evidence type="ECO:0000256" key="9">
    <source>
        <dbReference type="PROSITE-ProRule" id="PRU01091"/>
    </source>
</evidence>
<reference evidence="12 13" key="1">
    <citation type="journal article" date="2018" name="Nat. Biotechnol.">
        <title>A standardized bacterial taxonomy based on genome phylogeny substantially revises the tree of life.</title>
        <authorList>
            <person name="Parks D.H."/>
            <person name="Chuvochina M."/>
            <person name="Waite D.W."/>
            <person name="Rinke C."/>
            <person name="Skarshewski A."/>
            <person name="Chaumeil P.A."/>
            <person name="Hugenholtz P."/>
        </authorList>
    </citation>
    <scope>NUCLEOTIDE SEQUENCE [LARGE SCALE GENOMIC DNA]</scope>
    <source>
        <strain evidence="12">UBA11728</strain>
    </source>
</reference>
<keyword evidence="5 9" id="KW-0238">DNA-binding</keyword>
<feature type="domain" description="Response regulatory" evidence="10">
    <location>
        <begin position="3"/>
        <end position="113"/>
    </location>
</feature>
<evidence type="ECO:0000259" key="11">
    <source>
        <dbReference type="PROSITE" id="PS51755"/>
    </source>
</evidence>
<evidence type="ECO:0000256" key="4">
    <source>
        <dbReference type="ARBA" id="ARBA00023015"/>
    </source>
</evidence>
<dbReference type="InterPro" id="IPR011006">
    <property type="entry name" value="CheY-like_superfamily"/>
</dbReference>
<evidence type="ECO:0000256" key="3">
    <source>
        <dbReference type="ARBA" id="ARBA00023012"/>
    </source>
</evidence>
<dbReference type="InterPro" id="IPR036388">
    <property type="entry name" value="WH-like_DNA-bd_sf"/>
</dbReference>
<dbReference type="SMART" id="SM00448">
    <property type="entry name" value="REC"/>
    <property type="match status" value="1"/>
</dbReference>
<feature type="DNA-binding region" description="OmpR/PhoB-type" evidence="9">
    <location>
        <begin position="120"/>
        <end position="215"/>
    </location>
</feature>
<name>A0A3D2X5P4_9FIRM</name>
<dbReference type="FunFam" id="3.40.50.2300:FF:000001">
    <property type="entry name" value="DNA-binding response regulator PhoB"/>
    <property type="match status" value="1"/>
</dbReference>
<evidence type="ECO:0000313" key="13">
    <source>
        <dbReference type="Proteomes" id="UP000262969"/>
    </source>
</evidence>
<dbReference type="Gene3D" id="1.10.10.10">
    <property type="entry name" value="Winged helix-like DNA-binding domain superfamily/Winged helix DNA-binding domain"/>
    <property type="match status" value="1"/>
</dbReference>
<dbReference type="PANTHER" id="PTHR48111:SF40">
    <property type="entry name" value="PHOSPHATE REGULON TRANSCRIPTIONAL REGULATORY PROTEIN PHOB"/>
    <property type="match status" value="1"/>
</dbReference>
<feature type="domain" description="OmpR/PhoB-type" evidence="11">
    <location>
        <begin position="120"/>
        <end position="215"/>
    </location>
</feature>
<dbReference type="Pfam" id="PF00072">
    <property type="entry name" value="Response_reg"/>
    <property type="match status" value="1"/>
</dbReference>
<evidence type="ECO:0000256" key="6">
    <source>
        <dbReference type="ARBA" id="ARBA00023163"/>
    </source>
</evidence>
<evidence type="ECO:0000256" key="8">
    <source>
        <dbReference type="PROSITE-ProRule" id="PRU00169"/>
    </source>
</evidence>
<proteinExistence type="predicted"/>
<feature type="modified residue" description="4-aspartylphosphate" evidence="8">
    <location>
        <position position="52"/>
    </location>
</feature>
<dbReference type="CDD" id="cd00383">
    <property type="entry name" value="trans_reg_C"/>
    <property type="match status" value="1"/>
</dbReference>
<dbReference type="Gene3D" id="3.40.50.2300">
    <property type="match status" value="1"/>
</dbReference>
<keyword evidence="6" id="KW-0804">Transcription</keyword>
<comment type="caution">
    <text evidence="12">The sequence shown here is derived from an EMBL/GenBank/DDBJ whole genome shotgun (WGS) entry which is preliminary data.</text>
</comment>
<dbReference type="AlphaFoldDB" id="A0A3D2X5P4"/>
<accession>A0A3D2X5P4</accession>
<dbReference type="InterPro" id="IPR001867">
    <property type="entry name" value="OmpR/PhoB-type_DNA-bd"/>
</dbReference>
<organism evidence="12 13">
    <name type="scientific">Lachnoclostridium phytofermentans</name>
    <dbReference type="NCBI Taxonomy" id="66219"/>
    <lineage>
        <taxon>Bacteria</taxon>
        <taxon>Bacillati</taxon>
        <taxon>Bacillota</taxon>
        <taxon>Clostridia</taxon>
        <taxon>Lachnospirales</taxon>
        <taxon>Lachnospiraceae</taxon>
    </lineage>
</organism>
<dbReference type="PROSITE" id="PS51755">
    <property type="entry name" value="OMPR_PHOB"/>
    <property type="match status" value="1"/>
</dbReference>
<evidence type="ECO:0000256" key="5">
    <source>
        <dbReference type="ARBA" id="ARBA00023125"/>
    </source>
</evidence>